<accession>A0A6A6YJR0</accession>
<organism evidence="1">
    <name type="scientific">Mytilinidion resinicola</name>
    <dbReference type="NCBI Taxonomy" id="574789"/>
    <lineage>
        <taxon>Eukaryota</taxon>
        <taxon>Fungi</taxon>
        <taxon>Dikarya</taxon>
        <taxon>Ascomycota</taxon>
        <taxon>Pezizomycotina</taxon>
        <taxon>Dothideomycetes</taxon>
        <taxon>Pleosporomycetidae</taxon>
        <taxon>Mytilinidiales</taxon>
        <taxon>Mytilinidiaceae</taxon>
        <taxon>Mytilinidion</taxon>
    </lineage>
</organism>
<keyword evidence="2" id="KW-1185">Reference proteome</keyword>
<evidence type="ECO:0000313" key="2">
    <source>
        <dbReference type="Proteomes" id="UP000504636"/>
    </source>
</evidence>
<proteinExistence type="predicted"/>
<reference evidence="1 3" key="1">
    <citation type="journal article" date="2020" name="Stud. Mycol.">
        <title>101 Dothideomycetes genomes: a test case for predicting lifestyles and emergence of pathogens.</title>
        <authorList>
            <person name="Haridas S."/>
            <person name="Albert R."/>
            <person name="Binder M."/>
            <person name="Bloem J."/>
            <person name="Labutti K."/>
            <person name="Salamov A."/>
            <person name="Andreopoulos B."/>
            <person name="Baker S."/>
            <person name="Barry K."/>
            <person name="Bills G."/>
            <person name="Bluhm B."/>
            <person name="Cannon C."/>
            <person name="Castanera R."/>
            <person name="Culley D."/>
            <person name="Daum C."/>
            <person name="Ezra D."/>
            <person name="Gonzalez J."/>
            <person name="Henrissat B."/>
            <person name="Kuo A."/>
            <person name="Liang C."/>
            <person name="Lipzen A."/>
            <person name="Lutzoni F."/>
            <person name="Magnuson J."/>
            <person name="Mondo S."/>
            <person name="Nolan M."/>
            <person name="Ohm R."/>
            <person name="Pangilinan J."/>
            <person name="Park H.-J."/>
            <person name="Ramirez L."/>
            <person name="Alfaro M."/>
            <person name="Sun H."/>
            <person name="Tritt A."/>
            <person name="Yoshinaga Y."/>
            <person name="Zwiers L.-H."/>
            <person name="Turgeon B."/>
            <person name="Goodwin S."/>
            <person name="Spatafora J."/>
            <person name="Crous P."/>
            <person name="Grigoriev I."/>
        </authorList>
    </citation>
    <scope>NUCLEOTIDE SEQUENCE</scope>
    <source>
        <strain evidence="1 3">CBS 304.34</strain>
    </source>
</reference>
<name>A0A6A6YJR0_9PEZI</name>
<evidence type="ECO:0000313" key="1">
    <source>
        <dbReference type="EMBL" id="KAF2809030.1"/>
    </source>
</evidence>
<dbReference type="Proteomes" id="UP000504636">
    <property type="component" value="Unplaced"/>
</dbReference>
<sequence>MASIPIRAVRCRENVTSPDGNIPGRVFEGVLEIDGVFEMARAYASPPISDWSGSTILL</sequence>
<evidence type="ECO:0000313" key="3">
    <source>
        <dbReference type="RefSeq" id="XP_033575994.1"/>
    </source>
</evidence>
<dbReference type="RefSeq" id="XP_033575994.1">
    <property type="nucleotide sequence ID" value="XM_033720166.1"/>
</dbReference>
<reference evidence="3" key="3">
    <citation type="submission" date="2025-04" db="UniProtKB">
        <authorList>
            <consortium name="RefSeq"/>
        </authorList>
    </citation>
    <scope>IDENTIFICATION</scope>
    <source>
        <strain evidence="3">CBS 304.34</strain>
    </source>
</reference>
<dbReference type="GeneID" id="54461059"/>
<protein>
    <submittedName>
        <fullName evidence="1 3">Uncharacterized protein</fullName>
    </submittedName>
</protein>
<dbReference type="EMBL" id="MU003702">
    <property type="protein sequence ID" value="KAF2809030.1"/>
    <property type="molecule type" value="Genomic_DNA"/>
</dbReference>
<gene>
    <name evidence="1 3" type="ORF">BDZ99DRAFT_463864</name>
</gene>
<dbReference type="AlphaFoldDB" id="A0A6A6YJR0"/>
<reference evidence="3" key="2">
    <citation type="submission" date="2020-04" db="EMBL/GenBank/DDBJ databases">
        <authorList>
            <consortium name="NCBI Genome Project"/>
        </authorList>
    </citation>
    <scope>NUCLEOTIDE SEQUENCE</scope>
    <source>
        <strain evidence="3">CBS 304.34</strain>
    </source>
</reference>